<evidence type="ECO:0000313" key="2">
    <source>
        <dbReference type="Proteomes" id="UP000245207"/>
    </source>
</evidence>
<gene>
    <name evidence="1" type="ORF">CTI12_AA389390</name>
</gene>
<dbReference type="AlphaFoldDB" id="A0A2U1MDD5"/>
<protein>
    <submittedName>
        <fullName evidence="1">Beta-hexosaminidase 3</fullName>
    </submittedName>
</protein>
<accession>A0A2U1MDD5</accession>
<reference evidence="1 2" key="1">
    <citation type="journal article" date="2018" name="Mol. Plant">
        <title>The genome of Artemisia annua provides insight into the evolution of Asteraceae family and artemisinin biosynthesis.</title>
        <authorList>
            <person name="Shen Q."/>
            <person name="Zhang L."/>
            <person name="Liao Z."/>
            <person name="Wang S."/>
            <person name="Yan T."/>
            <person name="Shi P."/>
            <person name="Liu M."/>
            <person name="Fu X."/>
            <person name="Pan Q."/>
            <person name="Wang Y."/>
            <person name="Lv Z."/>
            <person name="Lu X."/>
            <person name="Zhang F."/>
            <person name="Jiang W."/>
            <person name="Ma Y."/>
            <person name="Chen M."/>
            <person name="Hao X."/>
            <person name="Li L."/>
            <person name="Tang Y."/>
            <person name="Lv G."/>
            <person name="Zhou Y."/>
            <person name="Sun X."/>
            <person name="Brodelius P.E."/>
            <person name="Rose J.K.C."/>
            <person name="Tang K."/>
        </authorList>
    </citation>
    <scope>NUCLEOTIDE SEQUENCE [LARGE SCALE GENOMIC DNA]</scope>
    <source>
        <strain evidence="2">cv. Huhao1</strain>
        <tissue evidence="1">Leaf</tissue>
    </source>
</reference>
<name>A0A2U1MDD5_ARTAN</name>
<comment type="caution">
    <text evidence="1">The sequence shown here is derived from an EMBL/GenBank/DDBJ whole genome shotgun (WGS) entry which is preliminary data.</text>
</comment>
<dbReference type="STRING" id="35608.A0A2U1MDD5"/>
<sequence>MKFDNVVSFRGVGYPALWPSKNCGNLTFKLIDGVLSDFSKIFKYRCVHLRCDEVDTSISHIQK</sequence>
<organism evidence="1 2">
    <name type="scientific">Artemisia annua</name>
    <name type="common">Sweet wormwood</name>
    <dbReference type="NCBI Taxonomy" id="35608"/>
    <lineage>
        <taxon>Eukaryota</taxon>
        <taxon>Viridiplantae</taxon>
        <taxon>Streptophyta</taxon>
        <taxon>Embryophyta</taxon>
        <taxon>Tracheophyta</taxon>
        <taxon>Spermatophyta</taxon>
        <taxon>Magnoliopsida</taxon>
        <taxon>eudicotyledons</taxon>
        <taxon>Gunneridae</taxon>
        <taxon>Pentapetalae</taxon>
        <taxon>asterids</taxon>
        <taxon>campanulids</taxon>
        <taxon>Asterales</taxon>
        <taxon>Asteraceae</taxon>
        <taxon>Asteroideae</taxon>
        <taxon>Anthemideae</taxon>
        <taxon>Artemisiinae</taxon>
        <taxon>Artemisia</taxon>
    </lineage>
</organism>
<proteinExistence type="predicted"/>
<evidence type="ECO:0000313" key="1">
    <source>
        <dbReference type="EMBL" id="PWA59283.1"/>
    </source>
</evidence>
<dbReference type="EMBL" id="PKPP01005665">
    <property type="protein sequence ID" value="PWA59283.1"/>
    <property type="molecule type" value="Genomic_DNA"/>
</dbReference>
<dbReference type="Proteomes" id="UP000245207">
    <property type="component" value="Unassembled WGS sequence"/>
</dbReference>
<keyword evidence="2" id="KW-1185">Reference proteome</keyword>
<dbReference type="OrthoDB" id="1672006at2759"/>